<dbReference type="GO" id="GO:0047605">
    <property type="term" value="F:acetolactate decarboxylase activity"/>
    <property type="evidence" value="ECO:0007669"/>
    <property type="project" value="UniProtKB-EC"/>
</dbReference>
<dbReference type="AlphaFoldDB" id="A0ABD4TG51"/>
<protein>
    <recommendedName>
        <fullName evidence="5">Alpha-acetolactate decarboxylase</fullName>
        <ecNumber evidence="4">4.1.1.5</ecNumber>
    </recommendedName>
</protein>
<dbReference type="InterPro" id="IPR005128">
    <property type="entry name" value="Acetolactate_a_deCO2ase"/>
</dbReference>
<evidence type="ECO:0000256" key="1">
    <source>
        <dbReference type="ARBA" id="ARBA00001784"/>
    </source>
</evidence>
<dbReference type="Proteomes" id="UP001523230">
    <property type="component" value="Unassembled WGS sequence"/>
</dbReference>
<dbReference type="PROSITE" id="PS51257">
    <property type="entry name" value="PROKAR_LIPOPROTEIN"/>
    <property type="match status" value="1"/>
</dbReference>
<keyword evidence="6" id="KW-0210">Decarboxylase</keyword>
<evidence type="ECO:0000313" key="9">
    <source>
        <dbReference type="EMBL" id="MCM2466951.1"/>
    </source>
</evidence>
<dbReference type="PIRSF" id="PIRSF001332">
    <property type="entry name" value="Acetolac_decarb"/>
    <property type="match status" value="1"/>
</dbReference>
<organism evidence="9 10">
    <name type="scientific">Methanoculleus oceani</name>
    <dbReference type="NCBI Taxonomy" id="2184756"/>
    <lineage>
        <taxon>Archaea</taxon>
        <taxon>Methanobacteriati</taxon>
        <taxon>Methanobacteriota</taxon>
        <taxon>Stenosarchaea group</taxon>
        <taxon>Methanomicrobia</taxon>
        <taxon>Methanomicrobiales</taxon>
        <taxon>Methanomicrobiaceae</taxon>
        <taxon>Methanoculleus</taxon>
    </lineage>
</organism>
<dbReference type="EC" id="4.1.1.5" evidence="4"/>
<keyword evidence="10" id="KW-1185">Reference proteome</keyword>
<accession>A0ABD4TG51</accession>
<evidence type="ECO:0000256" key="3">
    <source>
        <dbReference type="ARBA" id="ARBA00007106"/>
    </source>
</evidence>
<dbReference type="Pfam" id="PF03306">
    <property type="entry name" value="AAL_decarboxy"/>
    <property type="match status" value="1"/>
</dbReference>
<name>A0ABD4TG51_9EURY</name>
<evidence type="ECO:0000256" key="4">
    <source>
        <dbReference type="ARBA" id="ARBA00013204"/>
    </source>
</evidence>
<evidence type="ECO:0000256" key="5">
    <source>
        <dbReference type="ARBA" id="ARBA00020164"/>
    </source>
</evidence>
<dbReference type="PANTHER" id="PTHR35524:SF1">
    <property type="entry name" value="ALPHA-ACETOLACTATE DECARBOXYLASE"/>
    <property type="match status" value="1"/>
</dbReference>
<evidence type="ECO:0000256" key="7">
    <source>
        <dbReference type="ARBA" id="ARBA00023061"/>
    </source>
</evidence>
<dbReference type="CDD" id="cd17299">
    <property type="entry name" value="acetolactate_decarboxylase"/>
    <property type="match status" value="1"/>
</dbReference>
<dbReference type="NCBIfam" id="TIGR01252">
    <property type="entry name" value="acetolac_decarb"/>
    <property type="match status" value="1"/>
</dbReference>
<evidence type="ECO:0000256" key="6">
    <source>
        <dbReference type="ARBA" id="ARBA00022793"/>
    </source>
</evidence>
<dbReference type="RefSeq" id="WP_250988221.1">
    <property type="nucleotide sequence ID" value="NZ_QFDM01000003.1"/>
</dbReference>
<reference evidence="9 10" key="1">
    <citation type="submission" date="2018-05" db="EMBL/GenBank/DDBJ databases">
        <title>Isolation and characterization of genus Methanoculleus species and their viruses from deep sea marine sediment offshore southwestern Taiwan.</title>
        <authorList>
            <person name="Wei W.-H."/>
            <person name="Chen W.-C."/>
            <person name="Lai M.-C."/>
            <person name="Chen S.-C."/>
        </authorList>
    </citation>
    <scope>NUCLEOTIDE SEQUENCE [LARGE SCALE GENOMIC DNA]</scope>
    <source>
        <strain evidence="9 10">CWC-02</strain>
    </source>
</reference>
<dbReference type="EMBL" id="QFDM01000003">
    <property type="protein sequence ID" value="MCM2466951.1"/>
    <property type="molecule type" value="Genomic_DNA"/>
</dbReference>
<proteinExistence type="inferred from homology"/>
<dbReference type="SUPFAM" id="SSF117856">
    <property type="entry name" value="AF0104/ALDC/Ptd012-like"/>
    <property type="match status" value="1"/>
</dbReference>
<sequence length="271" mass="29134">MAEDRLLRYGVVAAAFLLIGACIALAVSPLPAGPGGEADRETIFQVSTIDALLQGVYDGDMTFDELATHGNLGIGCGDRLDGELIGVDGEWYLIRTDGRAYPVTGNATTPFAAVTFFDPDMTIAIDEPVNLTGLGRYLEAELPSKNLFYAIRMDGTFPRVVTRSVPIQEKPYPRLADVTANQTVFTFENVTGTAVGFWTPVLAEGINVPGYHLHFITSDRTAGGHLLDMTVTECSVQVDTTTNFTMALPASGDFRTVDLSGDLSDDLEIVE</sequence>
<comment type="pathway">
    <text evidence="2">Polyol metabolism; (R,R)-butane-2,3-diol biosynthesis; (R,R)-butane-2,3-diol from pyruvate: step 2/3.</text>
</comment>
<evidence type="ECO:0000256" key="2">
    <source>
        <dbReference type="ARBA" id="ARBA00005170"/>
    </source>
</evidence>
<evidence type="ECO:0000256" key="8">
    <source>
        <dbReference type="ARBA" id="ARBA00023239"/>
    </source>
</evidence>
<gene>
    <name evidence="9" type="primary">budA</name>
    <name evidence="9" type="ORF">DIC75_11665</name>
</gene>
<dbReference type="Gene3D" id="3.30.1330.80">
    <property type="entry name" value="Hypothetical protein, similar to alpha- acetolactate decarboxylase, domain 2"/>
    <property type="match status" value="2"/>
</dbReference>
<keyword evidence="8" id="KW-0456">Lyase</keyword>
<dbReference type="GO" id="GO:0045151">
    <property type="term" value="P:acetoin biosynthetic process"/>
    <property type="evidence" value="ECO:0007669"/>
    <property type="project" value="UniProtKB-KW"/>
</dbReference>
<comment type="similarity">
    <text evidence="3">Belongs to the alpha-acetolactate decarboxylase family.</text>
</comment>
<dbReference type="PANTHER" id="PTHR35524">
    <property type="entry name" value="ALPHA-ACETOLACTATE DECARBOXYLASE"/>
    <property type="match status" value="1"/>
</dbReference>
<comment type="catalytic activity">
    <reaction evidence="1">
        <text>(2S)-2-acetolactate + H(+) = (R)-acetoin + CO2</text>
        <dbReference type="Rhea" id="RHEA:21580"/>
        <dbReference type="ChEBI" id="CHEBI:15378"/>
        <dbReference type="ChEBI" id="CHEBI:15686"/>
        <dbReference type="ChEBI" id="CHEBI:16526"/>
        <dbReference type="ChEBI" id="CHEBI:58476"/>
        <dbReference type="EC" id="4.1.1.5"/>
    </reaction>
</comment>
<comment type="caution">
    <text evidence="9">The sequence shown here is derived from an EMBL/GenBank/DDBJ whole genome shotgun (WGS) entry which is preliminary data.</text>
</comment>
<evidence type="ECO:0000313" key="10">
    <source>
        <dbReference type="Proteomes" id="UP001523230"/>
    </source>
</evidence>
<keyword evidence="7" id="KW-0005">Acetoin biosynthesis</keyword>